<evidence type="ECO:0000313" key="2">
    <source>
        <dbReference type="Proteomes" id="UP000009134"/>
    </source>
</evidence>
<keyword evidence="2" id="KW-1185">Reference proteome</keyword>
<organism evidence="1 2">
    <name type="scientific">Novosphingobium aromaticivorans (strain ATCC 700278 / DSM 12444 / CCUG 56034 / CIP 105152 / NBRC 16084 / F199)</name>
    <dbReference type="NCBI Taxonomy" id="279238"/>
    <lineage>
        <taxon>Bacteria</taxon>
        <taxon>Pseudomonadati</taxon>
        <taxon>Pseudomonadota</taxon>
        <taxon>Alphaproteobacteria</taxon>
        <taxon>Sphingomonadales</taxon>
        <taxon>Sphingomonadaceae</taxon>
        <taxon>Novosphingobium</taxon>
    </lineage>
</organism>
<dbReference type="EMBL" id="CP000248">
    <property type="protein sequence ID" value="ABD26100.1"/>
    <property type="molecule type" value="Genomic_DNA"/>
</dbReference>
<dbReference type="AlphaFoldDB" id="Q2G7S3"/>
<protein>
    <submittedName>
        <fullName evidence="1">Uncharacterized protein</fullName>
    </submittedName>
</protein>
<name>Q2G7S3_NOVAD</name>
<accession>Q2G7S3</accession>
<sequence>MDMPRTRRSLLYRPFITACLLFPASALRCLRKRLGGFASNSQIHGYDSARAFGKARSCGDCAGTRLDAPNEGRHDNGIAGSDGLSCFASMPPPCFTVGAVLVLVPGAVGQNTSAHQNMRRKMLSLMTK</sequence>
<dbReference type="HOGENOM" id="CLU_1957319_0_0_5"/>
<proteinExistence type="predicted"/>
<gene>
    <name evidence="1" type="ordered locus">Saro_1660</name>
</gene>
<dbReference type="Proteomes" id="UP000009134">
    <property type="component" value="Chromosome"/>
</dbReference>
<reference evidence="2" key="1">
    <citation type="submission" date="2006-01" db="EMBL/GenBank/DDBJ databases">
        <title>Complete sequence of Novosphingobium aromaticivorans DSM 12444.</title>
        <authorList>
            <consortium name="US DOE Joint Genome Institute"/>
            <person name="Copeland A."/>
            <person name="Lucas S."/>
            <person name="Lapidus A."/>
            <person name="Barry K."/>
            <person name="Detter J.C."/>
            <person name="Glavina T."/>
            <person name="Hammon N."/>
            <person name="Israni S."/>
            <person name="Pitluck S."/>
            <person name="Chain P."/>
            <person name="Malfatti S."/>
            <person name="Shin M."/>
            <person name="Vergez L."/>
            <person name="Schmutz J."/>
            <person name="Larimer F."/>
            <person name="Land M."/>
            <person name="Kyrpides N."/>
            <person name="Ivanova N."/>
            <person name="Fredrickson J."/>
            <person name="Balkwill D."/>
            <person name="Romine M.F."/>
            <person name="Richardson P."/>
        </authorList>
    </citation>
    <scope>NUCLEOTIDE SEQUENCE [LARGE SCALE GENOMIC DNA]</scope>
    <source>
        <strain evidence="2">ATCC 700278 / DSM 12444 / CCUG 56034 / CIP 105152 / NBRC 16084 / F199</strain>
    </source>
</reference>
<dbReference type="KEGG" id="nar:Saro_1660"/>
<evidence type="ECO:0000313" key="1">
    <source>
        <dbReference type="EMBL" id="ABD26100.1"/>
    </source>
</evidence>
<dbReference type="STRING" id="279238.Saro_1660"/>